<dbReference type="AlphaFoldDB" id="K6WIE8"/>
<dbReference type="EMBL" id="BAHC01000154">
    <property type="protein sequence ID" value="GAB91927.1"/>
    <property type="molecule type" value="Genomic_DNA"/>
</dbReference>
<dbReference type="PANTHER" id="PTHR17985:SF8">
    <property type="entry name" value="TRANSPORT AND GOLGI ORGANIZATION PROTEIN 2 HOMOLOG"/>
    <property type="match status" value="1"/>
</dbReference>
<dbReference type="InterPro" id="IPR008551">
    <property type="entry name" value="TANGO2"/>
</dbReference>
<dbReference type="STRING" id="1108045.GORHZ_154_00160"/>
<protein>
    <recommendedName>
        <fullName evidence="3">NRDE family protein</fullName>
    </recommendedName>
</protein>
<comment type="caution">
    <text evidence="1">The sequence shown here is derived from an EMBL/GenBank/DDBJ whole genome shotgun (WGS) entry which is preliminary data.</text>
</comment>
<evidence type="ECO:0008006" key="3">
    <source>
        <dbReference type="Google" id="ProtNLM"/>
    </source>
</evidence>
<dbReference type="RefSeq" id="WP_006335911.1">
    <property type="nucleotide sequence ID" value="NZ_BAHC01000154.1"/>
</dbReference>
<gene>
    <name evidence="1" type="ORF">GORHZ_154_00160</name>
</gene>
<name>K6WIE8_9ACTN</name>
<organism evidence="1 2">
    <name type="scientific">Gordonia rhizosphera NBRC 16068</name>
    <dbReference type="NCBI Taxonomy" id="1108045"/>
    <lineage>
        <taxon>Bacteria</taxon>
        <taxon>Bacillati</taxon>
        <taxon>Actinomycetota</taxon>
        <taxon>Actinomycetes</taxon>
        <taxon>Mycobacteriales</taxon>
        <taxon>Gordoniaceae</taxon>
        <taxon>Gordonia</taxon>
    </lineage>
</organism>
<dbReference type="eggNOG" id="COG3332">
    <property type="taxonomic scope" value="Bacteria"/>
</dbReference>
<dbReference type="Proteomes" id="UP000008363">
    <property type="component" value="Unassembled WGS sequence"/>
</dbReference>
<dbReference type="PANTHER" id="PTHR17985">
    <property type="entry name" value="SER/THR-RICH PROTEIN T10 IN DGCR REGION"/>
    <property type="match status" value="1"/>
</dbReference>
<accession>K6WIE8</accession>
<evidence type="ECO:0000313" key="2">
    <source>
        <dbReference type="Proteomes" id="UP000008363"/>
    </source>
</evidence>
<dbReference type="Pfam" id="PF05742">
    <property type="entry name" value="TANGO2"/>
    <property type="match status" value="1"/>
</dbReference>
<sequence length="256" mass="28641">MCLILFAWDTHPELRVVVAANRDEFHRRRTLALSRWPDLPIIAGRDRLAGGTWMGVRAERPSRVAMVTNVRDGLRAEVAGPHSRGELPVQFLTGTDDPESFARRVVERAEDYQPVNLLVGDDDELWWATNWPQPVARRVPPGVHGLSNGALDSDWPKVTDGASALTELVAADRRDASVEPYLDLLRDETRPDAALLPDTGVPEERESDLSPIFVNMPGYGTRASTVLRVGYDGHGEITERRFGWRGRQRGTTTIRF</sequence>
<evidence type="ECO:0000313" key="1">
    <source>
        <dbReference type="EMBL" id="GAB91927.1"/>
    </source>
</evidence>
<reference evidence="1 2" key="1">
    <citation type="submission" date="2012-08" db="EMBL/GenBank/DDBJ databases">
        <title>Whole genome shotgun sequence of Gordonia rhizosphera NBRC 16068.</title>
        <authorList>
            <person name="Takarada H."/>
            <person name="Isaki S."/>
            <person name="Hosoyama A."/>
            <person name="Tsuchikane K."/>
            <person name="Katsumata H."/>
            <person name="Baba S."/>
            <person name="Ohji S."/>
            <person name="Yamazaki S."/>
            <person name="Fujita N."/>
        </authorList>
    </citation>
    <scope>NUCLEOTIDE SEQUENCE [LARGE SCALE GENOMIC DNA]</scope>
    <source>
        <strain evidence="1 2">NBRC 16068</strain>
    </source>
</reference>
<proteinExistence type="predicted"/>
<dbReference type="OrthoDB" id="4380123at2"/>
<keyword evidence="2" id="KW-1185">Reference proteome</keyword>